<evidence type="ECO:0000313" key="4">
    <source>
        <dbReference type="Proteomes" id="UP000323317"/>
    </source>
</evidence>
<sequence>MNNKRIHDAIHNHIGEGRVFSKEEENELLTKIGNNQTLRPKRRWFPELLGWGLAGAAILLVLGIIGSQTGILPFSADRQPERLDTSLLKESVSESTGPDGLSDEQREEIESRQPKLYNADSVEDALNALPFQLTLPENLPFEAEFILEGINDWHFESNSDGKDISVDFRATNGVEVIFVEAFDFDKEFIGQGNQSLEQVELKKGVSGELYIGEDGGTMKFENKEGINISIYISNSEKYNTGNVLIDLADQMIE</sequence>
<dbReference type="EMBL" id="VTEH01000002">
    <property type="protein sequence ID" value="TYR77084.1"/>
    <property type="molecule type" value="Genomic_DNA"/>
</dbReference>
<name>A0A5D4KIH4_9BACI</name>
<feature type="region of interest" description="Disordered" evidence="1">
    <location>
        <begin position="88"/>
        <end position="110"/>
    </location>
</feature>
<evidence type="ECO:0000313" key="3">
    <source>
        <dbReference type="EMBL" id="TYR77084.1"/>
    </source>
</evidence>
<keyword evidence="2" id="KW-0472">Membrane</keyword>
<feature type="transmembrane region" description="Helical" evidence="2">
    <location>
        <begin position="48"/>
        <end position="66"/>
    </location>
</feature>
<evidence type="ECO:0008006" key="5">
    <source>
        <dbReference type="Google" id="ProtNLM"/>
    </source>
</evidence>
<evidence type="ECO:0000256" key="2">
    <source>
        <dbReference type="SAM" id="Phobius"/>
    </source>
</evidence>
<dbReference type="Proteomes" id="UP000323317">
    <property type="component" value="Unassembled WGS sequence"/>
</dbReference>
<dbReference type="RefSeq" id="WP_148945774.1">
    <property type="nucleotide sequence ID" value="NZ_VTEH01000002.1"/>
</dbReference>
<keyword evidence="2" id="KW-1133">Transmembrane helix</keyword>
<keyword evidence="2" id="KW-0812">Transmembrane</keyword>
<organism evidence="3 4">
    <name type="scientific">Rossellomorea vietnamensis</name>
    <dbReference type="NCBI Taxonomy" id="218284"/>
    <lineage>
        <taxon>Bacteria</taxon>
        <taxon>Bacillati</taxon>
        <taxon>Bacillota</taxon>
        <taxon>Bacilli</taxon>
        <taxon>Bacillales</taxon>
        <taxon>Bacillaceae</taxon>
        <taxon>Rossellomorea</taxon>
    </lineage>
</organism>
<gene>
    <name evidence="3" type="ORF">FZC79_05155</name>
</gene>
<reference evidence="3 4" key="1">
    <citation type="submission" date="2019-08" db="EMBL/GenBank/DDBJ databases">
        <title>Bacillus genomes from the desert of Cuatro Cienegas, Coahuila.</title>
        <authorList>
            <person name="Olmedo-Alvarez G."/>
        </authorList>
    </citation>
    <scope>NUCLEOTIDE SEQUENCE [LARGE SCALE GENOMIC DNA]</scope>
    <source>
        <strain evidence="3 4">CH40_1T</strain>
    </source>
</reference>
<accession>A0A5D4KIH4</accession>
<dbReference type="AlphaFoldDB" id="A0A5D4KIH4"/>
<comment type="caution">
    <text evidence="3">The sequence shown here is derived from an EMBL/GenBank/DDBJ whole genome shotgun (WGS) entry which is preliminary data.</text>
</comment>
<proteinExistence type="predicted"/>
<protein>
    <recommendedName>
        <fullName evidence="5">DUF4367 domain-containing protein</fullName>
    </recommendedName>
</protein>
<evidence type="ECO:0000256" key="1">
    <source>
        <dbReference type="SAM" id="MobiDB-lite"/>
    </source>
</evidence>